<reference evidence="4 5" key="1">
    <citation type="journal article" date="2023" name="BMC Biotechnol.">
        <title>Vitis rotundifolia cv Carlos genome sequencing.</title>
        <authorList>
            <person name="Huff M."/>
            <person name="Hulse-Kemp A."/>
            <person name="Scheffler B."/>
            <person name="Youngblood R."/>
            <person name="Simpson S."/>
            <person name="Babiker E."/>
            <person name="Staton M."/>
        </authorList>
    </citation>
    <scope>NUCLEOTIDE SEQUENCE [LARGE SCALE GENOMIC DNA]</scope>
    <source>
        <tissue evidence="4">Leaf</tissue>
    </source>
</reference>
<dbReference type="Gene3D" id="1.25.40.10">
    <property type="entry name" value="Tetratricopeptide repeat domain"/>
    <property type="match status" value="9"/>
</dbReference>
<feature type="repeat" description="PPR" evidence="3">
    <location>
        <begin position="740"/>
        <end position="774"/>
    </location>
</feature>
<feature type="repeat" description="PPR" evidence="3">
    <location>
        <begin position="915"/>
        <end position="949"/>
    </location>
</feature>
<dbReference type="InterPro" id="IPR002885">
    <property type="entry name" value="PPR_rpt"/>
</dbReference>
<evidence type="ECO:0000256" key="3">
    <source>
        <dbReference type="PROSITE-ProRule" id="PRU00708"/>
    </source>
</evidence>
<feature type="repeat" description="PPR" evidence="3">
    <location>
        <begin position="775"/>
        <end position="809"/>
    </location>
</feature>
<feature type="repeat" description="PPR" evidence="3">
    <location>
        <begin position="635"/>
        <end position="669"/>
    </location>
</feature>
<feature type="repeat" description="PPR" evidence="3">
    <location>
        <begin position="670"/>
        <end position="704"/>
    </location>
</feature>
<feature type="repeat" description="PPR" evidence="3">
    <location>
        <begin position="444"/>
        <end position="478"/>
    </location>
</feature>
<dbReference type="Pfam" id="PF13041">
    <property type="entry name" value="PPR_2"/>
    <property type="match status" value="6"/>
</dbReference>
<dbReference type="Pfam" id="PF01535">
    <property type="entry name" value="PPR"/>
    <property type="match status" value="3"/>
</dbReference>
<feature type="repeat" description="PPR" evidence="3">
    <location>
        <begin position="878"/>
        <end position="908"/>
    </location>
</feature>
<evidence type="ECO:0008006" key="6">
    <source>
        <dbReference type="Google" id="ProtNLM"/>
    </source>
</evidence>
<feature type="repeat" description="PPR" evidence="3">
    <location>
        <begin position="479"/>
        <end position="513"/>
    </location>
</feature>
<feature type="repeat" description="PPR" evidence="3">
    <location>
        <begin position="231"/>
        <end position="265"/>
    </location>
</feature>
<proteinExistence type="inferred from homology"/>
<dbReference type="Pfam" id="PF12854">
    <property type="entry name" value="PPR_1"/>
    <property type="match status" value="3"/>
</dbReference>
<keyword evidence="2" id="KW-0677">Repeat</keyword>
<evidence type="ECO:0000313" key="5">
    <source>
        <dbReference type="Proteomes" id="UP001168098"/>
    </source>
</evidence>
<dbReference type="NCBIfam" id="TIGR00756">
    <property type="entry name" value="PPR"/>
    <property type="match status" value="17"/>
</dbReference>
<dbReference type="PANTHER" id="PTHR47934:SF28">
    <property type="entry name" value="OS04G0488500 PROTEIN"/>
    <property type="match status" value="1"/>
</dbReference>
<feature type="repeat" description="PPR" evidence="3">
    <location>
        <begin position="810"/>
        <end position="844"/>
    </location>
</feature>
<dbReference type="Proteomes" id="UP001168098">
    <property type="component" value="Unassembled WGS sequence"/>
</dbReference>
<dbReference type="GO" id="GO:0006396">
    <property type="term" value="P:RNA processing"/>
    <property type="evidence" value="ECO:0007669"/>
    <property type="project" value="TreeGrafter"/>
</dbReference>
<dbReference type="PROSITE" id="PS51375">
    <property type="entry name" value="PPR"/>
    <property type="match status" value="18"/>
</dbReference>
<name>A0AA39E177_VITRO</name>
<comment type="similarity">
    <text evidence="1">Belongs to the PPR family. P subfamily.</text>
</comment>
<protein>
    <recommendedName>
        <fullName evidence="6">Pentatricopeptide repeat-containing protein</fullName>
    </recommendedName>
</protein>
<dbReference type="EMBL" id="JARBHA010000005">
    <property type="protein sequence ID" value="KAJ9701377.1"/>
    <property type="molecule type" value="Genomic_DNA"/>
</dbReference>
<dbReference type="PANTHER" id="PTHR47934">
    <property type="entry name" value="PENTATRICOPEPTIDE REPEAT-CONTAINING PROTEIN PET309, MITOCHONDRIAL"/>
    <property type="match status" value="1"/>
</dbReference>
<organism evidence="4 5">
    <name type="scientific">Vitis rotundifolia</name>
    <name type="common">Muscadine grape</name>
    <dbReference type="NCBI Taxonomy" id="103349"/>
    <lineage>
        <taxon>Eukaryota</taxon>
        <taxon>Viridiplantae</taxon>
        <taxon>Streptophyta</taxon>
        <taxon>Embryophyta</taxon>
        <taxon>Tracheophyta</taxon>
        <taxon>Spermatophyta</taxon>
        <taxon>Magnoliopsida</taxon>
        <taxon>eudicotyledons</taxon>
        <taxon>Gunneridae</taxon>
        <taxon>Pentapetalae</taxon>
        <taxon>rosids</taxon>
        <taxon>Vitales</taxon>
        <taxon>Vitaceae</taxon>
        <taxon>Viteae</taxon>
        <taxon>Vitis</taxon>
    </lineage>
</organism>
<feature type="repeat" description="PPR" evidence="3">
    <location>
        <begin position="333"/>
        <end position="367"/>
    </location>
</feature>
<dbReference type="GO" id="GO:0005739">
    <property type="term" value="C:mitochondrion"/>
    <property type="evidence" value="ECO:0007669"/>
    <property type="project" value="TreeGrafter"/>
</dbReference>
<gene>
    <name evidence="4" type="ORF">PVL29_006642</name>
</gene>
<feature type="repeat" description="PPR" evidence="3">
    <location>
        <begin position="705"/>
        <end position="739"/>
    </location>
</feature>
<keyword evidence="5" id="KW-1185">Reference proteome</keyword>
<dbReference type="AlphaFoldDB" id="A0AA39E177"/>
<feature type="repeat" description="PPR" evidence="3">
    <location>
        <begin position="368"/>
        <end position="402"/>
    </location>
</feature>
<evidence type="ECO:0000313" key="4">
    <source>
        <dbReference type="EMBL" id="KAJ9701377.1"/>
    </source>
</evidence>
<dbReference type="Pfam" id="PF13812">
    <property type="entry name" value="PPR_3"/>
    <property type="match status" value="1"/>
</dbReference>
<accession>A0AA39E177</accession>
<feature type="repeat" description="PPR" evidence="3">
    <location>
        <begin position="514"/>
        <end position="548"/>
    </location>
</feature>
<dbReference type="InterPro" id="IPR011990">
    <property type="entry name" value="TPR-like_helical_dom_sf"/>
</dbReference>
<feature type="repeat" description="PPR" evidence="3">
    <location>
        <begin position="549"/>
        <end position="583"/>
    </location>
</feature>
<dbReference type="GO" id="GO:0007005">
    <property type="term" value="P:mitochondrion organization"/>
    <property type="evidence" value="ECO:0007669"/>
    <property type="project" value="TreeGrafter"/>
</dbReference>
<comment type="caution">
    <text evidence="4">The sequence shown here is derived from an EMBL/GenBank/DDBJ whole genome shotgun (WGS) entry which is preliminary data.</text>
</comment>
<sequence length="1003" mass="112771">MCQRGLRILLSNSLPITTHFFASKPFKISTISRFICTSSSEDNLHGLVDSEFSVPESSRVESFLAEEFAFLRDSLLETGSDTGDSVNKSVSGRCSNDAVLISDAIRNTGDGFGHKTQKFLRQFREKLNETLVVDVLSLVKNPELGVKFFIWAGRQIGYGHTGPVYHALLEVLGCGGNDRVPEQFLREIRDDDKEILGKLLNVLIRRCCRNGLWNVALEELGRLKDLGYKPSRLTYNALVRVFLEADRLDTAYLVHREMSDSGFNMDGYTLGCFVHLLCKAGKWREALALIEKEEFKLDTVIYTQMISGLCEASLFEEAMDFLSRMRSSSCIPNVVTYRILLCGCLRKRQLGRCKRILGMMITEGCYPSRRIFNSLVHAYCRSGDYSYAYKLLKKMGDCGCQPGYVVYNILIGGICGNEKLPSSDVLELAEKAYGEMLDAHVVLNKVNVSNLARCLCGAGKFEKAYSIIREMMSKGFIPDTSTYSKVIGFLCNASKVDNAFLLFEEMKSNHVVPDVFTYTILIDSFCKVGLIQQARKWFDEMVRDGCAPNVVTYTALIHAYLKARKMSSANELFEMMLSEGCIPNVVTYTALIDGHCKSGQIEKACQIYARMRGNADIPDVDMYFKIDDGKIRDPNIFTYGALVDGLCKAHKVKEARDLLDVMSVEGCEPNHIVYDALIDGFCKVGKLDEAQMVFTKMSERGYGPNVYTYSSLIDRLFKDKRLDLALKVLSRMLENSCAPNVIIYTEMIDGLCKVGKTDEAYRLMSMMEEKGCHPNVVTYTAMIDGFGKAGKVDKCLELMRQMGAKGCAPNFVTYRVLINHCCAAGLLDDAHQLLDEMKQTYWPKHMAGYRKVIEGFNREFIISLGLLDEIAENVAVPIIPAYRILIDSFCKAGRLELALELHKEMSSCTSYSAADKDLYSSLIESLSLASKVDKAFELYADMIKRGGIPELSIFFYLVKGLIRINRWEEALQLSDCICQMDIHWLQVEETSLKGEEFGKVHVP</sequence>
<feature type="repeat" description="PPR" evidence="3">
    <location>
        <begin position="584"/>
        <end position="618"/>
    </location>
</feature>
<feature type="repeat" description="PPR" evidence="3">
    <location>
        <begin position="196"/>
        <end position="230"/>
    </location>
</feature>
<evidence type="ECO:0000256" key="1">
    <source>
        <dbReference type="ARBA" id="ARBA00007626"/>
    </source>
</evidence>
<evidence type="ECO:0000256" key="2">
    <source>
        <dbReference type="ARBA" id="ARBA00022737"/>
    </source>
</evidence>
<feature type="repeat" description="PPR" evidence="3">
    <location>
        <begin position="298"/>
        <end position="332"/>
    </location>
</feature>
<dbReference type="GO" id="GO:0003729">
    <property type="term" value="F:mRNA binding"/>
    <property type="evidence" value="ECO:0007669"/>
    <property type="project" value="TreeGrafter"/>
</dbReference>
<dbReference type="InterPro" id="IPR051114">
    <property type="entry name" value="Mito_RNA_Proc_CCM1"/>
</dbReference>